<comment type="caution">
    <text evidence="2">The sequence shown here is derived from an EMBL/GenBank/DDBJ whole genome shotgun (WGS) entry which is preliminary data.</text>
</comment>
<proteinExistence type="predicted"/>
<sequence length="24" mass="2637">MFDLNPVQILASIPAIMIVFSIFG</sequence>
<evidence type="ECO:0000313" key="2">
    <source>
        <dbReference type="EMBL" id="ETJ35816.1"/>
    </source>
</evidence>
<keyword evidence="1" id="KW-0812">Transmembrane</keyword>
<keyword evidence="1" id="KW-1133">Transmembrane helix</keyword>
<reference evidence="2" key="1">
    <citation type="submission" date="2013-12" db="EMBL/GenBank/DDBJ databases">
        <title>A Varibaculum cambriense genome reconstructed from a premature infant gut community with otherwise low bacterial novelty that shifts toward anaerobic metabolism during the third week of life.</title>
        <authorList>
            <person name="Brown C.T."/>
            <person name="Sharon I."/>
            <person name="Thomas B.C."/>
            <person name="Castelle C.J."/>
            <person name="Morowitz M.J."/>
            <person name="Banfield J.F."/>
        </authorList>
    </citation>
    <scope>NUCLEOTIDE SEQUENCE</scope>
</reference>
<accession>W1Y0A5</accession>
<gene>
    <name evidence="2" type="ORF">Q604_UNBC09858G0002</name>
</gene>
<evidence type="ECO:0000256" key="1">
    <source>
        <dbReference type="SAM" id="Phobius"/>
    </source>
</evidence>
<dbReference type="AlphaFoldDB" id="W1Y0A5"/>
<feature type="transmembrane region" description="Helical" evidence="1">
    <location>
        <begin position="6"/>
        <end position="23"/>
    </location>
</feature>
<protein>
    <submittedName>
        <fullName evidence="2">Uncharacterized protein</fullName>
    </submittedName>
</protein>
<name>W1Y0A5_9ZZZZ</name>
<organism evidence="2">
    <name type="scientific">human gut metagenome</name>
    <dbReference type="NCBI Taxonomy" id="408170"/>
    <lineage>
        <taxon>unclassified sequences</taxon>
        <taxon>metagenomes</taxon>
        <taxon>organismal metagenomes</taxon>
    </lineage>
</organism>
<dbReference type="EMBL" id="AZMM01009858">
    <property type="protein sequence ID" value="ETJ35816.1"/>
    <property type="molecule type" value="Genomic_DNA"/>
</dbReference>
<feature type="non-terminal residue" evidence="2">
    <location>
        <position position="24"/>
    </location>
</feature>
<keyword evidence="1" id="KW-0472">Membrane</keyword>